<dbReference type="PANTHER" id="PTHR42944">
    <property type="entry name" value="ADENINE DNA GLYCOSYLASE"/>
    <property type="match status" value="1"/>
</dbReference>
<dbReference type="InterPro" id="IPR023170">
    <property type="entry name" value="HhH_base_excis_C"/>
</dbReference>
<protein>
    <recommendedName>
        <fullName evidence="5">Adenine DNA glycosylase</fullName>
        <ecNumber evidence="4">3.2.2.31</ecNumber>
    </recommendedName>
</protein>
<dbReference type="Pfam" id="PF00730">
    <property type="entry name" value="HhH-GPD"/>
    <property type="match status" value="1"/>
</dbReference>
<evidence type="ECO:0000256" key="4">
    <source>
        <dbReference type="ARBA" id="ARBA00012045"/>
    </source>
</evidence>
<dbReference type="InterPro" id="IPR044298">
    <property type="entry name" value="MIG/MutY"/>
</dbReference>
<dbReference type="PANTHER" id="PTHR42944:SF1">
    <property type="entry name" value="ADENINE DNA GLYCOSYLASE"/>
    <property type="match status" value="1"/>
</dbReference>
<feature type="domain" description="HhH-GPD" evidence="14">
    <location>
        <begin position="33"/>
        <end position="185"/>
    </location>
</feature>
<keyword evidence="10" id="KW-0408">Iron</keyword>
<dbReference type="SMART" id="SM00478">
    <property type="entry name" value="ENDO3c"/>
    <property type="match status" value="1"/>
</dbReference>
<evidence type="ECO:0000313" key="15">
    <source>
        <dbReference type="EMBL" id="UYG18282.1"/>
    </source>
</evidence>
<keyword evidence="13" id="KW-0326">Glycosidase</keyword>
<dbReference type="EMBL" id="CP107020">
    <property type="protein sequence ID" value="UYG18282.1"/>
    <property type="molecule type" value="Genomic_DNA"/>
</dbReference>
<evidence type="ECO:0000256" key="13">
    <source>
        <dbReference type="ARBA" id="ARBA00023295"/>
    </source>
</evidence>
<dbReference type="SMART" id="SM00525">
    <property type="entry name" value="FES"/>
    <property type="match status" value="1"/>
</dbReference>
<evidence type="ECO:0000313" key="16">
    <source>
        <dbReference type="Proteomes" id="UP001164305"/>
    </source>
</evidence>
<evidence type="ECO:0000256" key="7">
    <source>
        <dbReference type="ARBA" id="ARBA00022723"/>
    </source>
</evidence>
<proteinExistence type="inferred from homology"/>
<evidence type="ECO:0000256" key="5">
    <source>
        <dbReference type="ARBA" id="ARBA00022023"/>
    </source>
</evidence>
<dbReference type="InterPro" id="IPR011257">
    <property type="entry name" value="DNA_glycosylase"/>
</dbReference>
<keyword evidence="12" id="KW-0234">DNA repair</keyword>
<keyword evidence="11" id="KW-0411">Iron-sulfur</keyword>
<evidence type="ECO:0000256" key="9">
    <source>
        <dbReference type="ARBA" id="ARBA00022801"/>
    </source>
</evidence>
<evidence type="ECO:0000256" key="3">
    <source>
        <dbReference type="ARBA" id="ARBA00008343"/>
    </source>
</evidence>
<evidence type="ECO:0000256" key="8">
    <source>
        <dbReference type="ARBA" id="ARBA00022763"/>
    </source>
</evidence>
<dbReference type="InterPro" id="IPR004036">
    <property type="entry name" value="Endonuclease-III-like_CS2"/>
</dbReference>
<keyword evidence="16" id="KW-1185">Reference proteome</keyword>
<name>A0ABY6G586_9MICO</name>
<organism evidence="15 16">
    <name type="scientific">Brachybacterium huguangmaarense</name>
    <dbReference type="NCBI Taxonomy" id="1652028"/>
    <lineage>
        <taxon>Bacteria</taxon>
        <taxon>Bacillati</taxon>
        <taxon>Actinomycetota</taxon>
        <taxon>Actinomycetes</taxon>
        <taxon>Micrococcales</taxon>
        <taxon>Dermabacteraceae</taxon>
        <taxon>Brachybacterium</taxon>
    </lineage>
</organism>
<dbReference type="CDD" id="cd00056">
    <property type="entry name" value="ENDO3c"/>
    <property type="match status" value="1"/>
</dbReference>
<evidence type="ECO:0000256" key="6">
    <source>
        <dbReference type="ARBA" id="ARBA00022485"/>
    </source>
</evidence>
<comment type="similarity">
    <text evidence="3">Belongs to the Nth/MutY family.</text>
</comment>
<dbReference type="Proteomes" id="UP001164305">
    <property type="component" value="Chromosome"/>
</dbReference>
<reference evidence="15" key="1">
    <citation type="submission" date="2022-10" db="EMBL/GenBank/DDBJ databases">
        <title>Whole-Genome Sequencing of Brachybacterium huguangmaarense BRM-3, Isolated from Betula schmidtii.</title>
        <authorList>
            <person name="Haam D."/>
        </authorList>
    </citation>
    <scope>NUCLEOTIDE SEQUENCE</scope>
    <source>
        <strain evidence="15">BRM-3</strain>
    </source>
</reference>
<sequence length="284" mass="31238">MDAVLAWYHEAARNLPWRQADRTPWGVLVSEIMLQQTPVVRVLPRWQDWMRRWPEPADLAAAPVAEVLRAWDRLGYPRRALRLHACAQAIVERFEGQVPSAPEELRSLPGIGEYTAAAVGAFAFGERTVVADTNIRRLLARAVSGRQQPAPSFTAAERALVASCVPHDRARSVRWNQATMELGALVCTSRTPHCDACPLAAHGCAYLAAGLPDQPEAKRRVQPFEGTDRQMRGMIMARLRADGAADRALLDALDTADPARVERCLTTLVADGLAVERDGLISLP</sequence>
<keyword evidence="9" id="KW-0378">Hydrolase</keyword>
<evidence type="ECO:0000256" key="11">
    <source>
        <dbReference type="ARBA" id="ARBA00023014"/>
    </source>
</evidence>
<evidence type="ECO:0000256" key="2">
    <source>
        <dbReference type="ARBA" id="ARBA00001966"/>
    </source>
</evidence>
<evidence type="ECO:0000256" key="12">
    <source>
        <dbReference type="ARBA" id="ARBA00023204"/>
    </source>
</evidence>
<dbReference type="Pfam" id="PF00633">
    <property type="entry name" value="HHH"/>
    <property type="match status" value="1"/>
</dbReference>
<dbReference type="Gene3D" id="1.10.340.30">
    <property type="entry name" value="Hypothetical protein, domain 2"/>
    <property type="match status" value="1"/>
</dbReference>
<evidence type="ECO:0000256" key="1">
    <source>
        <dbReference type="ARBA" id="ARBA00000843"/>
    </source>
</evidence>
<keyword evidence="8" id="KW-0227">DNA damage</keyword>
<dbReference type="EC" id="3.2.2.31" evidence="4"/>
<dbReference type="SUPFAM" id="SSF48150">
    <property type="entry name" value="DNA-glycosylase"/>
    <property type="match status" value="1"/>
</dbReference>
<dbReference type="InterPro" id="IPR000445">
    <property type="entry name" value="HhH_motif"/>
</dbReference>
<accession>A0ABY6G586</accession>
<dbReference type="Gene3D" id="1.10.1670.10">
    <property type="entry name" value="Helix-hairpin-Helix base-excision DNA repair enzymes (C-terminal)"/>
    <property type="match status" value="1"/>
</dbReference>
<dbReference type="PROSITE" id="PS01155">
    <property type="entry name" value="ENDONUCLEASE_III_2"/>
    <property type="match status" value="1"/>
</dbReference>
<evidence type="ECO:0000259" key="14">
    <source>
        <dbReference type="SMART" id="SM00478"/>
    </source>
</evidence>
<dbReference type="InterPro" id="IPR003265">
    <property type="entry name" value="HhH-GPD_domain"/>
</dbReference>
<evidence type="ECO:0000256" key="10">
    <source>
        <dbReference type="ARBA" id="ARBA00023004"/>
    </source>
</evidence>
<gene>
    <name evidence="15" type="ORF">BRM3_13740</name>
</gene>
<dbReference type="InterPro" id="IPR003651">
    <property type="entry name" value="Endonuclease3_FeS-loop_motif"/>
</dbReference>
<comment type="cofactor">
    <cofactor evidence="2">
        <name>[4Fe-4S] cluster</name>
        <dbReference type="ChEBI" id="CHEBI:49883"/>
    </cofactor>
</comment>
<comment type="catalytic activity">
    <reaction evidence="1">
        <text>Hydrolyzes free adenine bases from 7,8-dihydro-8-oxoguanine:adenine mismatched double-stranded DNA, leaving an apurinic site.</text>
        <dbReference type="EC" id="3.2.2.31"/>
    </reaction>
</comment>
<keyword evidence="6" id="KW-0004">4Fe-4S</keyword>
<keyword evidence="7" id="KW-0479">Metal-binding</keyword>